<proteinExistence type="predicted"/>
<dbReference type="InParanoid" id="Q0EVR6"/>
<dbReference type="HOGENOM" id="CLU_2465380_0_0_0"/>
<evidence type="ECO:0008006" key="3">
    <source>
        <dbReference type="Google" id="ProtNLM"/>
    </source>
</evidence>
<organism evidence="1 2">
    <name type="scientific">Mariprofundus ferrooxydans PV-1</name>
    <dbReference type="NCBI Taxonomy" id="314345"/>
    <lineage>
        <taxon>Bacteria</taxon>
        <taxon>Pseudomonadati</taxon>
        <taxon>Pseudomonadota</taxon>
        <taxon>Candidatius Mariprofundia</taxon>
        <taxon>Mariprofundales</taxon>
        <taxon>Mariprofundaceae</taxon>
        <taxon>Mariprofundus</taxon>
    </lineage>
</organism>
<reference evidence="1 2" key="1">
    <citation type="submission" date="2006-09" db="EMBL/GenBank/DDBJ databases">
        <authorList>
            <person name="Emerson D."/>
            <person name="Ferriera S."/>
            <person name="Johnson J."/>
            <person name="Kravitz S."/>
            <person name="Halpern A."/>
            <person name="Remington K."/>
            <person name="Beeson K."/>
            <person name="Tran B."/>
            <person name="Rogers Y.-H."/>
            <person name="Friedman R."/>
            <person name="Venter J.C."/>
        </authorList>
    </citation>
    <scope>NUCLEOTIDE SEQUENCE [LARGE SCALE GENOMIC DNA]</scope>
    <source>
        <strain evidence="1 2">PV-1</strain>
    </source>
</reference>
<sequence length="88" mass="9747">MVAMLSACGAPQQQVSYPEMDSPSFTTYAAQCSLCHAPPRPSAHTAGEWPAVIARMQGHRIESRIPPIQASDMLVIRDYLRRHAKVEK</sequence>
<dbReference type="AlphaFoldDB" id="Q0EVR6"/>
<evidence type="ECO:0000313" key="2">
    <source>
        <dbReference type="Proteomes" id="UP000005297"/>
    </source>
</evidence>
<dbReference type="STRING" id="314344.AL013_08265"/>
<protein>
    <recommendedName>
        <fullName evidence="3">Cytochrome c domain-containing protein</fullName>
    </recommendedName>
</protein>
<evidence type="ECO:0000313" key="1">
    <source>
        <dbReference type="EMBL" id="EAU53360.1"/>
    </source>
</evidence>
<keyword evidence="2" id="KW-1185">Reference proteome</keyword>
<dbReference type="Proteomes" id="UP000005297">
    <property type="component" value="Unassembled WGS sequence"/>
</dbReference>
<name>Q0EVR6_9PROT</name>
<dbReference type="RefSeq" id="WP_009851754.1">
    <property type="nucleotide sequence ID" value="NZ_DS022295.1"/>
</dbReference>
<accession>Q0EVR6</accession>
<dbReference type="EMBL" id="AATS01000027">
    <property type="protein sequence ID" value="EAU53360.1"/>
    <property type="molecule type" value="Genomic_DNA"/>
</dbReference>
<gene>
    <name evidence="1" type="ORF">SPV1_07336</name>
</gene>
<comment type="caution">
    <text evidence="1">The sequence shown here is derived from an EMBL/GenBank/DDBJ whole genome shotgun (WGS) entry which is preliminary data.</text>
</comment>